<evidence type="ECO:0000313" key="1">
    <source>
        <dbReference type="EMBL" id="CAB4145233.1"/>
    </source>
</evidence>
<dbReference type="EMBL" id="LR796762">
    <property type="protein sequence ID" value="CAB4164593.1"/>
    <property type="molecule type" value="Genomic_DNA"/>
</dbReference>
<dbReference type="EMBL" id="LR797452">
    <property type="protein sequence ID" value="CAB4217850.1"/>
    <property type="molecule type" value="Genomic_DNA"/>
</dbReference>
<name>A0A6J5PS68_9CAUD</name>
<organism evidence="5">
    <name type="scientific">uncultured Caudovirales phage</name>
    <dbReference type="NCBI Taxonomy" id="2100421"/>
    <lineage>
        <taxon>Viruses</taxon>
        <taxon>Duplodnaviria</taxon>
        <taxon>Heunggongvirae</taxon>
        <taxon>Uroviricota</taxon>
        <taxon>Caudoviricetes</taxon>
        <taxon>Peduoviridae</taxon>
        <taxon>Maltschvirus</taxon>
        <taxon>Maltschvirus maltsch</taxon>
    </lineage>
</organism>
<dbReference type="EMBL" id="LR797395">
    <property type="protein sequence ID" value="CAB4213153.1"/>
    <property type="molecule type" value="Genomic_DNA"/>
</dbReference>
<dbReference type="EMBL" id="LR796698">
    <property type="protein sequence ID" value="CAB4160196.1"/>
    <property type="molecule type" value="Genomic_DNA"/>
</dbReference>
<evidence type="ECO:0000313" key="6">
    <source>
        <dbReference type="EMBL" id="CAB4178370.1"/>
    </source>
</evidence>
<dbReference type="EMBL" id="LR797177">
    <property type="protein sequence ID" value="CAB4191651.1"/>
    <property type="molecule type" value="Genomic_DNA"/>
</dbReference>
<dbReference type="EMBL" id="LR796878">
    <property type="protein sequence ID" value="CAB4172171.1"/>
    <property type="molecule type" value="Genomic_DNA"/>
</dbReference>
<gene>
    <name evidence="6" type="ORF">UFOVP1002_121</name>
    <name evidence="7" type="ORF">UFOVP1217_74</name>
    <name evidence="8" type="ORF">UFOVP1343_58</name>
    <name evidence="9" type="ORF">UFOVP1438_107</name>
    <name evidence="12" type="ORF">UFOVP1541_78</name>
    <name evidence="10" type="ORF">UFOVP1592_103</name>
    <name evidence="1" type="ORF">UFOVP465_152</name>
    <name evidence="2" type="ORF">UFOVP666_10</name>
    <name evidence="3" type="ORF">UFOVP727_87</name>
    <name evidence="11" type="ORF">UFOVP741_90</name>
    <name evidence="4" type="ORF">UFOVP819_38</name>
    <name evidence="5" type="ORF">UFOVP926_49</name>
</gene>
<dbReference type="EMBL" id="LR796443">
    <property type="protein sequence ID" value="CAB4145233.1"/>
    <property type="molecule type" value="Genomic_DNA"/>
</dbReference>
<accession>A0A6J5PS68</accession>
<proteinExistence type="predicted"/>
<reference evidence="5" key="1">
    <citation type="submission" date="2020-05" db="EMBL/GenBank/DDBJ databases">
        <authorList>
            <person name="Chiriac C."/>
            <person name="Salcher M."/>
            <person name="Ghai R."/>
            <person name="Kavagutti S V."/>
        </authorList>
    </citation>
    <scope>NUCLEOTIDE SEQUENCE</scope>
</reference>
<evidence type="ECO:0000313" key="4">
    <source>
        <dbReference type="EMBL" id="CAB4164593.1"/>
    </source>
</evidence>
<evidence type="ECO:0000313" key="3">
    <source>
        <dbReference type="EMBL" id="CAB4160196.1"/>
    </source>
</evidence>
<evidence type="ECO:0000313" key="5">
    <source>
        <dbReference type="EMBL" id="CAB4172171.1"/>
    </source>
</evidence>
<evidence type="ECO:0000313" key="8">
    <source>
        <dbReference type="EMBL" id="CAB4200678.1"/>
    </source>
</evidence>
<evidence type="ECO:0000313" key="12">
    <source>
        <dbReference type="EMBL" id="CAB5228958.1"/>
    </source>
</evidence>
<dbReference type="EMBL" id="LR798341">
    <property type="protein sequence ID" value="CAB5225158.1"/>
    <property type="molecule type" value="Genomic_DNA"/>
</dbReference>
<evidence type="ECO:0000313" key="10">
    <source>
        <dbReference type="EMBL" id="CAB4217850.1"/>
    </source>
</evidence>
<dbReference type="EMBL" id="LR796961">
    <property type="protein sequence ID" value="CAB4178370.1"/>
    <property type="molecule type" value="Genomic_DNA"/>
</dbReference>
<evidence type="ECO:0000313" key="9">
    <source>
        <dbReference type="EMBL" id="CAB4213153.1"/>
    </source>
</evidence>
<sequence length="469" mass="49558">MASPNFAQYIDLTINNKTTETVYNDAVEYAQIALPEFSPRVGTIENALLEAMSHSTASLIAMINALPDGLMEGLLNLMGFTRIEATASTATVEIELSINTGATISSGTIFSYDVYDSNNVLTQYLYETKNDVRIDQGDTTGTVEVIAVDPSVYPDIPVPSNLTVVSSTPYILSVTMNVLKSVGTDTETDAEYFNRAVTYLGSLSSAITTASQLTNYIAVNYPTVSRYKVYDLTQAKENDIVNAVLTSNVVTLTSRYAHNFSIGDSVIVSGMANAVYNGTYTVTAVPTTTTFRYAKTNGNIATAATTVGAVILASGMLFATSNVGGAVTISLCDSTGAAISLATKDGIRTEVGKRVVAGLNVYMHDMNTFNVDVACTVVVESNYDTASVGTAVSEAIESYLSISGWDFSPSINHLYLTTIASKVVGVKYVSSLDVSVNGSTTFASDNGLSVTILEKGVIPIGDCTTIATV</sequence>
<dbReference type="EMBL" id="LR797305">
    <property type="protein sequence ID" value="CAB4200678.1"/>
    <property type="molecule type" value="Genomic_DNA"/>
</dbReference>
<dbReference type="InterPro" id="IPR023366">
    <property type="entry name" value="ATP_synth_asu-like_sf"/>
</dbReference>
<dbReference type="EMBL" id="LR798395">
    <property type="protein sequence ID" value="CAB5228958.1"/>
    <property type="molecule type" value="Genomic_DNA"/>
</dbReference>
<dbReference type="Gene3D" id="2.40.30.20">
    <property type="match status" value="1"/>
</dbReference>
<protein>
    <submittedName>
        <fullName evidence="5">Baseplate protein J-like</fullName>
    </submittedName>
</protein>
<evidence type="ECO:0000313" key="2">
    <source>
        <dbReference type="EMBL" id="CAB4155520.1"/>
    </source>
</evidence>
<evidence type="ECO:0000313" key="7">
    <source>
        <dbReference type="EMBL" id="CAB4191651.1"/>
    </source>
</evidence>
<dbReference type="EMBL" id="LR796644">
    <property type="protein sequence ID" value="CAB4155520.1"/>
    <property type="molecule type" value="Genomic_DNA"/>
</dbReference>
<evidence type="ECO:0000313" key="11">
    <source>
        <dbReference type="EMBL" id="CAB5225158.1"/>
    </source>
</evidence>